<dbReference type="EMBL" id="JAZAQF010000013">
    <property type="protein sequence ID" value="MFG3816558.1"/>
    <property type="molecule type" value="Genomic_DNA"/>
</dbReference>
<dbReference type="Pfam" id="PF13424">
    <property type="entry name" value="TPR_12"/>
    <property type="match status" value="1"/>
</dbReference>
<dbReference type="PANTHER" id="PTHR45586:SF1">
    <property type="entry name" value="LIPOPOLYSACCHARIDE ASSEMBLY PROTEIN B"/>
    <property type="match status" value="1"/>
</dbReference>
<sequence length="411" mass="45403">MLRSIKIGRVKIGLVGWGLWLGTIAPGQPIARAMPSPTSEPPVLPALIDCQNLQPAPDRSKTLPPEAAENLGDWQLCTQHPETAIEWYQTALAGYRALGESAEVSVTIALFKLARAHLMAEQPTAALDYYHQAIERDPIYGFLDLFLERQVSPLGEPVTDSGLRGNGYSGPTRSEPSIAASAQFELAYDSYRLGQITAALQAYRTALQLRPNFAQAHLGLGMVLERQMDYEGAIRAYQTALKLEPDLVWGHYRLGALLTIRYQPMAARAALRRVVDAHTGLDSLGETVKAAIVEDLMGDFYQSRGDSAEADRAYQRALALAPQGPGFYLKLGKNCLIWGQHQRAINSFRAVLAQLPPDHPDRELAEVGIAEALVWSDRWAEARAQLDSVLQRWPNSADAQKLREYVNSRPR</sequence>
<evidence type="ECO:0000313" key="5">
    <source>
        <dbReference type="Proteomes" id="UP001604335"/>
    </source>
</evidence>
<dbReference type="InterPro" id="IPR011990">
    <property type="entry name" value="TPR-like_helical_dom_sf"/>
</dbReference>
<dbReference type="InterPro" id="IPR051012">
    <property type="entry name" value="CellSynth/LPSAsmb/PSIAsmb"/>
</dbReference>
<dbReference type="PANTHER" id="PTHR45586">
    <property type="entry name" value="TPR REPEAT-CONTAINING PROTEIN PA4667"/>
    <property type="match status" value="1"/>
</dbReference>
<keyword evidence="2 3" id="KW-0802">TPR repeat</keyword>
<comment type="caution">
    <text evidence="4">The sequence shown here is derived from an EMBL/GenBank/DDBJ whole genome shotgun (WGS) entry which is preliminary data.</text>
</comment>
<reference evidence="5" key="1">
    <citation type="journal article" date="2024" name="Algal Res.">
        <title>Biochemical, toxicological and genomic investigation of a high-biomass producing Limnothrix strain isolated from Italian shallow drinking water reservoir.</title>
        <authorList>
            <person name="Simonazzi M."/>
            <person name="Shishido T.K."/>
            <person name="Delbaje E."/>
            <person name="Wahlsten M."/>
            <person name="Fewer D.P."/>
            <person name="Sivonen K."/>
            <person name="Pezzolesi L."/>
            <person name="Pistocchi R."/>
        </authorList>
    </citation>
    <scope>NUCLEOTIDE SEQUENCE [LARGE SCALE GENOMIC DNA]</scope>
    <source>
        <strain evidence="5">LRLZ20PSL1</strain>
    </source>
</reference>
<dbReference type="SMART" id="SM00028">
    <property type="entry name" value="TPR"/>
    <property type="match status" value="7"/>
</dbReference>
<feature type="repeat" description="TPR" evidence="3">
    <location>
        <begin position="291"/>
        <end position="324"/>
    </location>
</feature>
<feature type="repeat" description="TPR" evidence="3">
    <location>
        <begin position="107"/>
        <end position="140"/>
    </location>
</feature>
<gene>
    <name evidence="4" type="ORF">VPK24_02825</name>
</gene>
<dbReference type="SUPFAM" id="SSF48452">
    <property type="entry name" value="TPR-like"/>
    <property type="match status" value="1"/>
</dbReference>
<dbReference type="Gene3D" id="1.25.40.10">
    <property type="entry name" value="Tetratricopeptide repeat domain"/>
    <property type="match status" value="3"/>
</dbReference>
<evidence type="ECO:0000256" key="2">
    <source>
        <dbReference type="ARBA" id="ARBA00022803"/>
    </source>
</evidence>
<evidence type="ECO:0000256" key="1">
    <source>
        <dbReference type="ARBA" id="ARBA00022737"/>
    </source>
</evidence>
<protein>
    <submittedName>
        <fullName evidence="4">Tetratricopeptide repeat protein</fullName>
    </submittedName>
</protein>
<feature type="repeat" description="TPR" evidence="3">
    <location>
        <begin position="214"/>
        <end position="247"/>
    </location>
</feature>
<evidence type="ECO:0000256" key="3">
    <source>
        <dbReference type="PROSITE-ProRule" id="PRU00339"/>
    </source>
</evidence>
<feature type="repeat" description="TPR" evidence="3">
    <location>
        <begin position="180"/>
        <end position="213"/>
    </location>
</feature>
<dbReference type="RefSeq" id="WP_393010544.1">
    <property type="nucleotide sequence ID" value="NZ_JAZAQF010000013.1"/>
</dbReference>
<organism evidence="4 5">
    <name type="scientific">Limnothrix redekei LRLZ20PSL1</name>
    <dbReference type="NCBI Taxonomy" id="3112953"/>
    <lineage>
        <taxon>Bacteria</taxon>
        <taxon>Bacillati</taxon>
        <taxon>Cyanobacteriota</taxon>
        <taxon>Cyanophyceae</taxon>
        <taxon>Pseudanabaenales</taxon>
        <taxon>Pseudanabaenaceae</taxon>
        <taxon>Limnothrix</taxon>
    </lineage>
</organism>
<dbReference type="Proteomes" id="UP001604335">
    <property type="component" value="Unassembled WGS sequence"/>
</dbReference>
<accession>A0ABW7C9E0</accession>
<dbReference type="InterPro" id="IPR019734">
    <property type="entry name" value="TPR_rpt"/>
</dbReference>
<keyword evidence="5" id="KW-1185">Reference proteome</keyword>
<dbReference type="PROSITE" id="PS50005">
    <property type="entry name" value="TPR"/>
    <property type="match status" value="4"/>
</dbReference>
<dbReference type="PROSITE" id="PS50293">
    <property type="entry name" value="TPR_REGION"/>
    <property type="match status" value="1"/>
</dbReference>
<evidence type="ECO:0000313" key="4">
    <source>
        <dbReference type="EMBL" id="MFG3816558.1"/>
    </source>
</evidence>
<dbReference type="Pfam" id="PF14559">
    <property type="entry name" value="TPR_19"/>
    <property type="match status" value="1"/>
</dbReference>
<dbReference type="Pfam" id="PF13176">
    <property type="entry name" value="TPR_7"/>
    <property type="match status" value="1"/>
</dbReference>
<name>A0ABW7C9E0_9CYAN</name>
<keyword evidence="1" id="KW-0677">Repeat</keyword>
<dbReference type="Pfam" id="PF13432">
    <property type="entry name" value="TPR_16"/>
    <property type="match status" value="1"/>
</dbReference>
<proteinExistence type="predicted"/>